<dbReference type="EMBL" id="CP007770">
    <property type="protein sequence ID" value="AJC87997.1"/>
    <property type="molecule type" value="Genomic_DNA"/>
</dbReference>
<dbReference type="GO" id="GO:0008483">
    <property type="term" value="F:transaminase activity"/>
    <property type="evidence" value="ECO:0007669"/>
    <property type="project" value="UniProtKB-KW"/>
</dbReference>
<dbReference type="InterPro" id="IPR015424">
    <property type="entry name" value="PyrdxlP-dep_Trfase"/>
</dbReference>
<dbReference type="KEGG" id="cis:CINS_1035"/>
<dbReference type="Gene3D" id="3.90.1150.10">
    <property type="entry name" value="Aspartate Aminotransferase, domain 1"/>
    <property type="match status" value="1"/>
</dbReference>
<dbReference type="AlphaFoldDB" id="A0A0A8H233"/>
<dbReference type="InterPro" id="IPR000653">
    <property type="entry name" value="DegT/StrS_aminotransferase"/>
</dbReference>
<evidence type="ECO:0000313" key="5">
    <source>
        <dbReference type="Proteomes" id="UP000031163"/>
    </source>
</evidence>
<dbReference type="InterPro" id="IPR015421">
    <property type="entry name" value="PyrdxlP-dep_Trfase_major"/>
</dbReference>
<accession>A0A0A8H233</accession>
<evidence type="ECO:0000313" key="4">
    <source>
        <dbReference type="EMBL" id="AJC87997.1"/>
    </source>
</evidence>
<evidence type="ECO:0000256" key="2">
    <source>
        <dbReference type="PIRSR" id="PIRSR000390-2"/>
    </source>
</evidence>
<dbReference type="Pfam" id="PF01041">
    <property type="entry name" value="DegT_DnrJ_EryC1"/>
    <property type="match status" value="1"/>
</dbReference>
<evidence type="ECO:0000256" key="1">
    <source>
        <dbReference type="PIRSR" id="PIRSR000390-1"/>
    </source>
</evidence>
<dbReference type="PIRSF" id="PIRSF000390">
    <property type="entry name" value="PLP_StrS"/>
    <property type="match status" value="1"/>
</dbReference>
<dbReference type="SUPFAM" id="SSF53383">
    <property type="entry name" value="PLP-dependent transferases"/>
    <property type="match status" value="1"/>
</dbReference>
<protein>
    <submittedName>
        <fullName evidence="4">Aminotransferase, DegT/DnrJ/EryC1/StrS family</fullName>
    </submittedName>
</protein>
<dbReference type="PANTHER" id="PTHR30244:SF42">
    <property type="entry name" value="UDP-2-ACETAMIDO-2-DEOXY-3-OXO-D-GLUCURONATE AMINOTRANSFERASE"/>
    <property type="match status" value="1"/>
</dbReference>
<name>A0A0A8H233_9BACT</name>
<proteinExistence type="inferred from homology"/>
<dbReference type="InterPro" id="IPR015422">
    <property type="entry name" value="PyrdxlP-dep_Trfase_small"/>
</dbReference>
<reference evidence="4 5" key="1">
    <citation type="journal article" date="2014" name="Genome Biol. Evol.">
        <title>Comparative Genomics of the Campylobacter lari Group.</title>
        <authorList>
            <person name="Miller W.G."/>
            <person name="Yee E."/>
            <person name="Chapman M.H."/>
            <person name="Smith T.P."/>
            <person name="Bono J.L."/>
            <person name="Huynh S."/>
            <person name="Parker C.T."/>
            <person name="Vandamme P."/>
            <person name="Luong K."/>
            <person name="Korlach J."/>
        </authorList>
    </citation>
    <scope>NUCLEOTIDE SEQUENCE [LARGE SCALE GENOMIC DNA]</scope>
    <source>
        <strain evidence="4 5">NCTC 12927</strain>
    </source>
</reference>
<dbReference type="CDD" id="cd00616">
    <property type="entry name" value="AHBA_syn"/>
    <property type="match status" value="1"/>
</dbReference>
<comment type="similarity">
    <text evidence="3">Belongs to the DegT/DnrJ/EryC1 family.</text>
</comment>
<keyword evidence="4" id="KW-0032">Aminotransferase</keyword>
<gene>
    <name evidence="4" type="ORF">CINS_1035</name>
</gene>
<dbReference type="Gene3D" id="3.40.640.10">
    <property type="entry name" value="Type I PLP-dependent aspartate aminotransferase-like (Major domain)"/>
    <property type="match status" value="1"/>
</dbReference>
<evidence type="ECO:0000256" key="3">
    <source>
        <dbReference type="RuleBase" id="RU004508"/>
    </source>
</evidence>
<sequence length="360" mass="40679">MQIPFIDLTTQYNTYKNEIDQTISEVLQEATFIGGKKLEDFEKNLANYVRVKHAIGCSSGTSALYLALKALCIKENDEIILPSFTFIATAEMVALIGAKPVFVDIDFKDYNLCLEQVKKAITQKTKAVIAVSIFGLMPDMIALQEICKNHHIFLIEDGAQSFGASERQQKSCSIADISCTSFFPSKPLGAYGDGGAIFTDDDELAQKIRIYLNHGQIQRYRHKYIGVNARLDTIQAAILNVKLKYLDDEILKREKIAQIYDENLKNCILPPRKLDFSSAWAQYSIRVKNREKLMQKLQDQGIPTAIHYPLGLHLQEAFGYLNYQKGSLINTELLSEEILSLPMSAFLKEEHQAKIIKVLQ</sequence>
<dbReference type="HOGENOM" id="CLU_033332_6_1_7"/>
<dbReference type="GO" id="GO:0000271">
    <property type="term" value="P:polysaccharide biosynthetic process"/>
    <property type="evidence" value="ECO:0007669"/>
    <property type="project" value="TreeGrafter"/>
</dbReference>
<dbReference type="PANTHER" id="PTHR30244">
    <property type="entry name" value="TRANSAMINASE"/>
    <property type="match status" value="1"/>
</dbReference>
<organism evidence="4 5">
    <name type="scientific">Campylobacter insulaenigrae NCTC 12927</name>
    <dbReference type="NCBI Taxonomy" id="1031564"/>
    <lineage>
        <taxon>Bacteria</taxon>
        <taxon>Pseudomonadati</taxon>
        <taxon>Campylobacterota</taxon>
        <taxon>Epsilonproteobacteria</taxon>
        <taxon>Campylobacterales</taxon>
        <taxon>Campylobacteraceae</taxon>
        <taxon>Campylobacter</taxon>
    </lineage>
</organism>
<feature type="active site" description="Proton acceptor" evidence="1">
    <location>
        <position position="186"/>
    </location>
</feature>
<dbReference type="GO" id="GO:0030170">
    <property type="term" value="F:pyridoxal phosphate binding"/>
    <property type="evidence" value="ECO:0007669"/>
    <property type="project" value="TreeGrafter"/>
</dbReference>
<keyword evidence="4" id="KW-0808">Transferase</keyword>
<dbReference type="STRING" id="1031564.CINS_1035"/>
<feature type="modified residue" description="N6-(pyridoxal phosphate)lysine" evidence="2">
    <location>
        <position position="186"/>
    </location>
</feature>
<dbReference type="Proteomes" id="UP000031163">
    <property type="component" value="Chromosome"/>
</dbReference>
<keyword evidence="2 3" id="KW-0663">Pyridoxal phosphate</keyword>